<evidence type="ECO:0000313" key="3">
    <source>
        <dbReference type="EMBL" id="QPB83075.1"/>
    </source>
</evidence>
<proteinExistence type="predicted"/>
<dbReference type="EMBL" id="LFZX01000250">
    <property type="protein sequence ID" value="KNC65642.1"/>
    <property type="molecule type" value="Genomic_DNA"/>
</dbReference>
<dbReference type="Gene3D" id="2.60.120.10">
    <property type="entry name" value="Jelly Rolls"/>
    <property type="match status" value="1"/>
</dbReference>
<sequence>MDNKINISEALASVTEHWSQRVLGEANGQLYKVAKGLGATNWHKHDDQDELFILYQGQLNIELRDKTIELKPQDMFIVPKGAEHRAVAPVEAEFVIVGMNITSTKEGGKPN</sequence>
<dbReference type="CDD" id="cd02226">
    <property type="entry name" value="cupin_YdbB-like"/>
    <property type="match status" value="1"/>
</dbReference>
<protein>
    <submittedName>
        <fullName evidence="2 3">Cupin</fullName>
    </submittedName>
</protein>
<dbReference type="EMBL" id="CP045429">
    <property type="protein sequence ID" value="QPB83075.1"/>
    <property type="molecule type" value="Genomic_DNA"/>
</dbReference>
<dbReference type="OrthoDB" id="9794183at2"/>
<dbReference type="InterPro" id="IPR052044">
    <property type="entry name" value="PKS_Associated_Protein"/>
</dbReference>
<dbReference type="GeneID" id="61357304"/>
<dbReference type="RefSeq" id="WP_010385318.1">
    <property type="nucleotide sequence ID" value="NZ_AHCD03000032.1"/>
</dbReference>
<organism evidence="2 4">
    <name type="scientific">Pseudoalteromonas rubra</name>
    <dbReference type="NCBI Taxonomy" id="43658"/>
    <lineage>
        <taxon>Bacteria</taxon>
        <taxon>Pseudomonadati</taxon>
        <taxon>Pseudomonadota</taxon>
        <taxon>Gammaproteobacteria</taxon>
        <taxon>Alteromonadales</taxon>
        <taxon>Pseudoalteromonadaceae</taxon>
        <taxon>Pseudoalteromonas</taxon>
    </lineage>
</organism>
<reference evidence="4" key="1">
    <citation type="submission" date="2015-07" db="EMBL/GenBank/DDBJ databases">
        <title>Draft genome sequence of a Pseudoalteromonas rubra strain, OCN096, isolated from Kaneohe Bay, Oahu, Hawaii.</title>
        <authorList>
            <person name="Beurmann S."/>
            <person name="Ushijima B."/>
            <person name="Belcaid M."/>
            <person name="Callahan S.M."/>
            <person name="Aeby G.S."/>
        </authorList>
    </citation>
    <scope>NUCLEOTIDE SEQUENCE [LARGE SCALE GENOMIC DNA]</scope>
    <source>
        <strain evidence="4">OCN096</strain>
    </source>
</reference>
<dbReference type="AlphaFoldDB" id="A0A0L0EMF6"/>
<dbReference type="PANTHER" id="PTHR36114">
    <property type="entry name" value="16.7 KDA PROTEIN IN WHIE LOCUS"/>
    <property type="match status" value="1"/>
</dbReference>
<evidence type="ECO:0000313" key="2">
    <source>
        <dbReference type="EMBL" id="KNC65642.1"/>
    </source>
</evidence>
<reference evidence="3 5" key="3">
    <citation type="submission" date="2019-10" db="EMBL/GenBank/DDBJ databases">
        <title>Pseudoalteromonas rubra S4059.</title>
        <authorList>
            <person name="Paulsen S."/>
            <person name="Wang X."/>
        </authorList>
    </citation>
    <scope>NUCLEOTIDE SEQUENCE [LARGE SCALE GENOMIC DNA]</scope>
    <source>
        <strain evidence="3 5">S4059</strain>
    </source>
</reference>
<dbReference type="InterPro" id="IPR014710">
    <property type="entry name" value="RmlC-like_jellyroll"/>
</dbReference>
<accession>A0A0L0EMF6</accession>
<evidence type="ECO:0000259" key="1">
    <source>
        <dbReference type="Pfam" id="PF07883"/>
    </source>
</evidence>
<dbReference type="Pfam" id="PF07883">
    <property type="entry name" value="Cupin_2"/>
    <property type="match status" value="1"/>
</dbReference>
<dbReference type="SUPFAM" id="SSF51182">
    <property type="entry name" value="RmlC-like cupins"/>
    <property type="match status" value="1"/>
</dbReference>
<dbReference type="InterPro" id="IPR013096">
    <property type="entry name" value="Cupin_2"/>
</dbReference>
<evidence type="ECO:0000313" key="5">
    <source>
        <dbReference type="Proteomes" id="UP000305729"/>
    </source>
</evidence>
<dbReference type="Proteomes" id="UP000036850">
    <property type="component" value="Unassembled WGS sequence"/>
</dbReference>
<evidence type="ECO:0000313" key="4">
    <source>
        <dbReference type="Proteomes" id="UP000036850"/>
    </source>
</evidence>
<dbReference type="PANTHER" id="PTHR36114:SF1">
    <property type="entry name" value="16.7 KDA PROTEIN IN WHIE LOCUS"/>
    <property type="match status" value="1"/>
</dbReference>
<reference evidence="2" key="2">
    <citation type="submission" date="2015-07" db="EMBL/GenBank/DDBJ databases">
        <title>MeaNS - Measles Nucleotide Surveillance Program.</title>
        <authorList>
            <person name="Tran T."/>
            <person name="Druce J."/>
        </authorList>
    </citation>
    <scope>NUCLEOTIDE SEQUENCE</scope>
    <source>
        <strain evidence="2">OCN096</strain>
    </source>
</reference>
<name>A0A0L0EMF6_9GAMM</name>
<dbReference type="STRING" id="43658.AT705_01710"/>
<dbReference type="InterPro" id="IPR011051">
    <property type="entry name" value="RmlC_Cupin_sf"/>
</dbReference>
<feature type="domain" description="Cupin type-2" evidence="1">
    <location>
        <begin position="31"/>
        <end position="94"/>
    </location>
</feature>
<dbReference type="PATRIC" id="fig|43658.6.peg.2705"/>
<gene>
    <name evidence="2" type="ORF">AC626_21865</name>
    <name evidence="3" type="ORF">CWC22_008750</name>
</gene>
<dbReference type="Proteomes" id="UP000305729">
    <property type="component" value="Chromosome 1"/>
</dbReference>